<dbReference type="PROSITE" id="PS51832">
    <property type="entry name" value="HD_GYP"/>
    <property type="match status" value="1"/>
</dbReference>
<dbReference type="InterPro" id="IPR003018">
    <property type="entry name" value="GAF"/>
</dbReference>
<name>A0A1M5WEA2_9BACT</name>
<keyword evidence="1" id="KW-1133">Transmembrane helix</keyword>
<dbReference type="OrthoDB" id="9764337at2"/>
<accession>A0A1M5WEA2</accession>
<dbReference type="Proteomes" id="UP000184139">
    <property type="component" value="Unassembled WGS sequence"/>
</dbReference>
<dbReference type="SMART" id="SM00065">
    <property type="entry name" value="GAF"/>
    <property type="match status" value="1"/>
</dbReference>
<dbReference type="PANTHER" id="PTHR43155">
    <property type="entry name" value="CYCLIC DI-GMP PHOSPHODIESTERASE PA4108-RELATED"/>
    <property type="match status" value="1"/>
</dbReference>
<evidence type="ECO:0000259" key="2">
    <source>
        <dbReference type="PROSITE" id="PS51832"/>
    </source>
</evidence>
<dbReference type="Gene3D" id="1.10.3210.10">
    <property type="entry name" value="Hypothetical protein af1432"/>
    <property type="match status" value="1"/>
</dbReference>
<dbReference type="InterPro" id="IPR029016">
    <property type="entry name" value="GAF-like_dom_sf"/>
</dbReference>
<dbReference type="EMBL" id="FQXS01000012">
    <property type="protein sequence ID" value="SHH85899.1"/>
    <property type="molecule type" value="Genomic_DNA"/>
</dbReference>
<dbReference type="STRING" id="1121409.SAMN02745124_02260"/>
<dbReference type="SMART" id="SM00471">
    <property type="entry name" value="HDc"/>
    <property type="match status" value="1"/>
</dbReference>
<keyword evidence="1" id="KW-0812">Transmembrane</keyword>
<reference evidence="3 4" key="1">
    <citation type="submission" date="2016-11" db="EMBL/GenBank/DDBJ databases">
        <authorList>
            <person name="Jaros S."/>
            <person name="Januszkiewicz K."/>
            <person name="Wedrychowicz H."/>
        </authorList>
    </citation>
    <scope>NUCLEOTIDE SEQUENCE [LARGE SCALE GENOMIC DNA]</scope>
    <source>
        <strain evidence="3 4">DSM 9705</strain>
    </source>
</reference>
<proteinExistence type="predicted"/>
<dbReference type="CDD" id="cd00077">
    <property type="entry name" value="HDc"/>
    <property type="match status" value="1"/>
</dbReference>
<dbReference type="InterPro" id="IPR003607">
    <property type="entry name" value="HD/PDEase_dom"/>
</dbReference>
<organism evidence="3 4">
    <name type="scientific">Desulfofustis glycolicus DSM 9705</name>
    <dbReference type="NCBI Taxonomy" id="1121409"/>
    <lineage>
        <taxon>Bacteria</taxon>
        <taxon>Pseudomonadati</taxon>
        <taxon>Thermodesulfobacteriota</taxon>
        <taxon>Desulfobulbia</taxon>
        <taxon>Desulfobulbales</taxon>
        <taxon>Desulfocapsaceae</taxon>
        <taxon>Desulfofustis</taxon>
    </lineage>
</organism>
<dbReference type="SUPFAM" id="SSF109604">
    <property type="entry name" value="HD-domain/PDEase-like"/>
    <property type="match status" value="1"/>
</dbReference>
<feature type="domain" description="HD-GYP" evidence="2">
    <location>
        <begin position="169"/>
        <end position="364"/>
    </location>
</feature>
<protein>
    <submittedName>
        <fullName evidence="3">HDIG domain-containing protein</fullName>
    </submittedName>
</protein>
<gene>
    <name evidence="3" type="ORF">SAMN02745124_02260</name>
</gene>
<evidence type="ECO:0000256" key="1">
    <source>
        <dbReference type="SAM" id="Phobius"/>
    </source>
</evidence>
<dbReference type="Gene3D" id="3.30.450.40">
    <property type="match status" value="1"/>
</dbReference>
<dbReference type="Pfam" id="PF13487">
    <property type="entry name" value="HD_5"/>
    <property type="match status" value="1"/>
</dbReference>
<dbReference type="Pfam" id="PF13185">
    <property type="entry name" value="GAF_2"/>
    <property type="match status" value="1"/>
</dbReference>
<dbReference type="SUPFAM" id="SSF55781">
    <property type="entry name" value="GAF domain-like"/>
    <property type="match status" value="1"/>
</dbReference>
<sequence length="390" mass="43209">MNVDYSDFFKVFAQVSKAIHSGENTTEILEHIVKNIRSLLGAKGCIFWIVDHGRQKIETMVSDGFPYRNLADVNYRELSRIFDPTDGPFVYIADARTDRRIPEVDTIGKKSVGSIIGMPFAIIGNHAGILAVYFYAFREMSERDREIITALGEQGAIALHKALSYDEKMLQNLRQVVEVLALAIEAKDESTHGHSVRVARFAKMTAEHLGLPEAEVEAIHHGGLLHDIGKIGMNDDILERLGILSRREMDIVRQHPVIGARIVSPLRFLDDVVPLIRHHHERYDGSGYPDGLQGQAIPLGARILTVCDAFETMLAGRTHFARMKLADAVVNLQQGAGRQFDPAVVAALFAALTEHPDLVADGICGSDLACLQRYRQKLAAGRPMAAQLFI</sequence>
<dbReference type="AlphaFoldDB" id="A0A1M5WEA2"/>
<dbReference type="NCBIfam" id="TIGR00277">
    <property type="entry name" value="HDIG"/>
    <property type="match status" value="1"/>
</dbReference>
<dbReference type="RefSeq" id="WP_073376051.1">
    <property type="nucleotide sequence ID" value="NZ_FQXS01000012.1"/>
</dbReference>
<feature type="transmembrane region" description="Helical" evidence="1">
    <location>
        <begin position="115"/>
        <end position="136"/>
    </location>
</feature>
<evidence type="ECO:0000313" key="3">
    <source>
        <dbReference type="EMBL" id="SHH85899.1"/>
    </source>
</evidence>
<dbReference type="PANTHER" id="PTHR43155:SF2">
    <property type="entry name" value="CYCLIC DI-GMP PHOSPHODIESTERASE PA4108"/>
    <property type="match status" value="1"/>
</dbReference>
<keyword evidence="4" id="KW-1185">Reference proteome</keyword>
<dbReference type="InterPro" id="IPR037522">
    <property type="entry name" value="HD_GYP_dom"/>
</dbReference>
<keyword evidence="1" id="KW-0472">Membrane</keyword>
<evidence type="ECO:0000313" key="4">
    <source>
        <dbReference type="Proteomes" id="UP000184139"/>
    </source>
</evidence>
<dbReference type="InterPro" id="IPR006675">
    <property type="entry name" value="HDIG_dom"/>
</dbReference>